<comment type="function">
    <text evidence="17">Catalyzes the transfer of a methyl group from methyl-cobalamin to homocysteine, yielding enzyme-bound cob(I)alamin and methionine. Subsequently, remethylates the cofactor using methyltetrahydrofolate.</text>
</comment>
<dbReference type="PROSITE" id="PS50972">
    <property type="entry name" value="PTERIN_BINDING"/>
    <property type="match status" value="1"/>
</dbReference>
<feature type="binding site" evidence="19">
    <location>
        <position position="198"/>
    </location>
    <ligand>
        <name>Zn(2+)</name>
        <dbReference type="ChEBI" id="CHEBI:29105"/>
    </ligand>
</feature>
<comment type="pathway">
    <text evidence="4">Amino-acid biosynthesis; L-methionine biosynthesis via de novo pathway; L-methionine from L-homocysteine (MetH route): step 1/1.</text>
</comment>
<dbReference type="GO" id="GO:0005829">
    <property type="term" value="C:cytosol"/>
    <property type="evidence" value="ECO:0007669"/>
    <property type="project" value="TreeGrafter"/>
</dbReference>
<dbReference type="InterPro" id="IPR003759">
    <property type="entry name" value="Cbl-bd_cap"/>
</dbReference>
<keyword evidence="14 19" id="KW-0862">Zinc</keyword>
<comment type="cofactor">
    <cofactor evidence="3">
        <name>methylcob(III)alamin</name>
        <dbReference type="ChEBI" id="CHEBI:28115"/>
    </cofactor>
</comment>
<evidence type="ECO:0000256" key="5">
    <source>
        <dbReference type="ARBA" id="ARBA00010398"/>
    </source>
</evidence>
<feature type="binding site" evidence="19">
    <location>
        <position position="261"/>
    </location>
    <ligand>
        <name>Zn(2+)</name>
        <dbReference type="ChEBI" id="CHEBI:29105"/>
    </ligand>
</feature>
<evidence type="ECO:0000256" key="17">
    <source>
        <dbReference type="ARBA" id="ARBA00025552"/>
    </source>
</evidence>
<evidence type="ECO:0000259" key="23">
    <source>
        <dbReference type="PROSITE" id="PS51337"/>
    </source>
</evidence>
<keyword evidence="12" id="KW-0949">S-adenosyl-L-methionine</keyword>
<keyword evidence="16" id="KW-0170">Cobalt</keyword>
<evidence type="ECO:0000256" key="6">
    <source>
        <dbReference type="ARBA" id="ARBA00012032"/>
    </source>
</evidence>
<dbReference type="GO" id="GO:0031419">
    <property type="term" value="F:cobalamin binding"/>
    <property type="evidence" value="ECO:0007669"/>
    <property type="project" value="UniProtKB-KW"/>
</dbReference>
<dbReference type="SUPFAM" id="SSF82282">
    <property type="entry name" value="Homocysteine S-methyltransferase"/>
    <property type="match status" value="1"/>
</dbReference>
<accession>A0A9D1MNH9</accession>
<dbReference type="InterPro" id="IPR017215">
    <property type="entry name" value="MetH_bac"/>
</dbReference>
<evidence type="ECO:0000256" key="9">
    <source>
        <dbReference type="ARBA" id="ARBA00022605"/>
    </source>
</evidence>
<dbReference type="GO" id="GO:0046653">
    <property type="term" value="P:tetrahydrofolate metabolic process"/>
    <property type="evidence" value="ECO:0007669"/>
    <property type="project" value="TreeGrafter"/>
</dbReference>
<dbReference type="EC" id="2.1.1.13" evidence="6"/>
<evidence type="ECO:0000256" key="4">
    <source>
        <dbReference type="ARBA" id="ARBA00005178"/>
    </source>
</evidence>
<evidence type="ECO:0000256" key="3">
    <source>
        <dbReference type="ARBA" id="ARBA00001956"/>
    </source>
</evidence>
<sequence length="778" mass="83173">MKDFLAFIKDNITLLDGATGTQFQLRGLPAGKSPELLNLEDPALVEEIHRAYVEAGSDVVYANTFGANRLKMPHGKAESIVRAGVEAARRAAGDKFVALDIGPTGALCEPLGSMTFDEAYAVFAEVVKAGAGADLIVIETMSDLTELRAALLAARENSSLPIMCSMTFEESGRTFTGVLPEAFALCASPFADVVGINCSLGPDKLLPVMRRVAAYTQKPLFIKANAGLPDANMNYELSPEAFSALHGEYLNMGVNILGGCCGTTPGHIAALKKLIEGKAPLKRRVAVPAAVCSASRLVPLDRVRIIGERINPTGKKAMKEALLKGDMGYVAARAVEQAEAGADMLDVNAGVPGIDEKGSLCEMVRRIQSVTDLPLQIDCTKPDAVEAALRLTQGKAVINSVNAEEKSLASLLPLAAKYGAAVVGLTVDEEGIPKTAQKRVQLAEKIIARAKEYGIPESDVYIDCLTLTVSAEQEQAQNTLCALKEIRSRHDVHAVLGVSNISFGLPARGAVNAAFLVMAMQAGLDLPIINPNLPEMTAAVAAFNVLSGADKDCREYVEKYAALPAAEKAPVKAEDKDIYYYISKGLPDAARLTEQFLQELEPLEVIDKKLIPALNKVGEDYEKGRIFLPQLISAAEAAKLCFEKVKSVIKGGGVDKGDIVLATVFGDVHDIGKNIVKTVLQNYGYNVIDLGKNVPPERVVEAVERGKVRLCGLSALMTTTVENMRLTIEMLKKSCPYCKIMVGGAVLTEEYAKEIGADRYCKDAAASARYANAVFLPQ</sequence>
<protein>
    <recommendedName>
        <fullName evidence="7">Methionine synthase</fullName>
        <ecNumber evidence="6">2.1.1.13</ecNumber>
    </recommendedName>
    <alternativeName>
        <fullName evidence="18">5-methyltetrahydrofolate--homocysteine methyltransferase</fullName>
    </alternativeName>
</protein>
<evidence type="ECO:0000256" key="2">
    <source>
        <dbReference type="ARBA" id="ARBA00001947"/>
    </source>
</evidence>
<evidence type="ECO:0000259" key="22">
    <source>
        <dbReference type="PROSITE" id="PS51332"/>
    </source>
</evidence>
<dbReference type="AlphaFoldDB" id="A0A9D1MNH9"/>
<dbReference type="InterPro" id="IPR000489">
    <property type="entry name" value="Pterin-binding_dom"/>
</dbReference>
<keyword evidence="10" id="KW-0846">Cobalamin</keyword>
<evidence type="ECO:0000256" key="12">
    <source>
        <dbReference type="ARBA" id="ARBA00022691"/>
    </source>
</evidence>
<comment type="catalytic activity">
    <reaction evidence="1">
        <text>(6S)-5-methyl-5,6,7,8-tetrahydrofolate + L-homocysteine = (6S)-5,6,7,8-tetrahydrofolate + L-methionine</text>
        <dbReference type="Rhea" id="RHEA:11172"/>
        <dbReference type="ChEBI" id="CHEBI:18608"/>
        <dbReference type="ChEBI" id="CHEBI:57453"/>
        <dbReference type="ChEBI" id="CHEBI:57844"/>
        <dbReference type="ChEBI" id="CHEBI:58199"/>
        <dbReference type="EC" id="2.1.1.13"/>
    </reaction>
</comment>
<feature type="domain" description="Pterin-binding" evidence="21">
    <location>
        <begin position="303"/>
        <end position="567"/>
    </location>
</feature>
<dbReference type="GO" id="GO:0008705">
    <property type="term" value="F:methionine synthase activity"/>
    <property type="evidence" value="ECO:0007669"/>
    <property type="project" value="UniProtKB-EC"/>
</dbReference>
<dbReference type="PROSITE" id="PS50970">
    <property type="entry name" value="HCY"/>
    <property type="match status" value="1"/>
</dbReference>
<dbReference type="InterPro" id="IPR036594">
    <property type="entry name" value="Meth_synthase_dom"/>
</dbReference>
<dbReference type="GO" id="GO:0032259">
    <property type="term" value="P:methylation"/>
    <property type="evidence" value="ECO:0007669"/>
    <property type="project" value="UniProtKB-KW"/>
</dbReference>
<evidence type="ECO:0000256" key="1">
    <source>
        <dbReference type="ARBA" id="ARBA00001700"/>
    </source>
</evidence>
<dbReference type="InterPro" id="IPR011005">
    <property type="entry name" value="Dihydropteroate_synth-like_sf"/>
</dbReference>
<proteinExistence type="inferred from homology"/>
<name>A0A9D1MNH9_9FIRM</name>
<dbReference type="Gene3D" id="3.20.20.20">
    <property type="entry name" value="Dihydropteroate synthase-like"/>
    <property type="match status" value="1"/>
</dbReference>
<dbReference type="SMART" id="SM01018">
    <property type="entry name" value="B12-binding_2"/>
    <property type="match status" value="1"/>
</dbReference>
<feature type="binding site" evidence="19">
    <location>
        <position position="260"/>
    </location>
    <ligand>
        <name>Zn(2+)</name>
        <dbReference type="ChEBI" id="CHEBI:29105"/>
    </ligand>
</feature>
<evidence type="ECO:0000256" key="11">
    <source>
        <dbReference type="ARBA" id="ARBA00022679"/>
    </source>
</evidence>
<dbReference type="PROSITE" id="PS51332">
    <property type="entry name" value="B12_BINDING"/>
    <property type="match status" value="1"/>
</dbReference>
<dbReference type="InterPro" id="IPR036589">
    <property type="entry name" value="HCY_dom_sf"/>
</dbReference>
<evidence type="ECO:0000256" key="18">
    <source>
        <dbReference type="ARBA" id="ARBA00031040"/>
    </source>
</evidence>
<evidence type="ECO:0000256" key="14">
    <source>
        <dbReference type="ARBA" id="ARBA00022833"/>
    </source>
</evidence>
<evidence type="ECO:0000313" key="25">
    <source>
        <dbReference type="Proteomes" id="UP000824145"/>
    </source>
</evidence>
<evidence type="ECO:0000259" key="21">
    <source>
        <dbReference type="PROSITE" id="PS50972"/>
    </source>
</evidence>
<dbReference type="GO" id="GO:0046872">
    <property type="term" value="F:metal ion binding"/>
    <property type="evidence" value="ECO:0007669"/>
    <property type="project" value="UniProtKB-KW"/>
</dbReference>
<keyword evidence="15" id="KW-0486">Methionine biosynthesis</keyword>
<dbReference type="Pfam" id="PF02574">
    <property type="entry name" value="S-methyl_trans"/>
    <property type="match status" value="1"/>
</dbReference>
<dbReference type="PANTHER" id="PTHR45833">
    <property type="entry name" value="METHIONINE SYNTHASE"/>
    <property type="match status" value="1"/>
</dbReference>
<dbReference type="Pfam" id="PF02310">
    <property type="entry name" value="B12-binding"/>
    <property type="match status" value="1"/>
</dbReference>
<dbReference type="Gene3D" id="1.10.1240.10">
    <property type="entry name" value="Methionine synthase domain"/>
    <property type="match status" value="1"/>
</dbReference>
<dbReference type="SUPFAM" id="SSF52242">
    <property type="entry name" value="Cobalamin (vitamin B12)-binding domain"/>
    <property type="match status" value="1"/>
</dbReference>
<evidence type="ECO:0000313" key="24">
    <source>
        <dbReference type="EMBL" id="HIU63348.1"/>
    </source>
</evidence>
<dbReference type="InterPro" id="IPR050554">
    <property type="entry name" value="Met_Synthase/Corrinoid"/>
</dbReference>
<dbReference type="GO" id="GO:0050667">
    <property type="term" value="P:homocysteine metabolic process"/>
    <property type="evidence" value="ECO:0007669"/>
    <property type="project" value="TreeGrafter"/>
</dbReference>
<organism evidence="24 25">
    <name type="scientific">Candidatus Caccalectryoclostridium excrementigallinarum</name>
    <dbReference type="NCBI Taxonomy" id="2840710"/>
    <lineage>
        <taxon>Bacteria</taxon>
        <taxon>Bacillati</taxon>
        <taxon>Bacillota</taxon>
        <taxon>Clostridia</taxon>
        <taxon>Christensenellales</taxon>
        <taxon>Christensenellaceae</taxon>
        <taxon>Christensenellaceae incertae sedis</taxon>
        <taxon>Candidatus Caccalectryoclostridium</taxon>
    </lineage>
</organism>
<evidence type="ECO:0000256" key="10">
    <source>
        <dbReference type="ARBA" id="ARBA00022628"/>
    </source>
</evidence>
<evidence type="ECO:0000256" key="7">
    <source>
        <dbReference type="ARBA" id="ARBA00013998"/>
    </source>
</evidence>
<evidence type="ECO:0000256" key="19">
    <source>
        <dbReference type="PROSITE-ProRule" id="PRU00333"/>
    </source>
</evidence>
<keyword evidence="13 19" id="KW-0479">Metal-binding</keyword>
<dbReference type="InterPro" id="IPR006158">
    <property type="entry name" value="Cobalamin-bd"/>
</dbReference>
<dbReference type="InterPro" id="IPR003726">
    <property type="entry name" value="HCY_dom"/>
</dbReference>
<evidence type="ECO:0000256" key="16">
    <source>
        <dbReference type="ARBA" id="ARBA00023285"/>
    </source>
</evidence>
<keyword evidence="9" id="KW-0028">Amino-acid biosynthesis</keyword>
<dbReference type="SUPFAM" id="SSF51717">
    <property type="entry name" value="Dihydropteroate synthetase-like"/>
    <property type="match status" value="1"/>
</dbReference>
<evidence type="ECO:0000256" key="15">
    <source>
        <dbReference type="ARBA" id="ARBA00023167"/>
    </source>
</evidence>
<comment type="similarity">
    <text evidence="5">Belongs to the vitamin-B12 dependent methionine synthase family.</text>
</comment>
<dbReference type="SUPFAM" id="SSF47644">
    <property type="entry name" value="Methionine synthase domain"/>
    <property type="match status" value="1"/>
</dbReference>
<feature type="domain" description="B12-binding N-terminal" evidence="23">
    <location>
        <begin position="564"/>
        <end position="657"/>
    </location>
</feature>
<reference evidence="24" key="2">
    <citation type="journal article" date="2021" name="PeerJ">
        <title>Extensive microbial diversity within the chicken gut microbiome revealed by metagenomics and culture.</title>
        <authorList>
            <person name="Gilroy R."/>
            <person name="Ravi A."/>
            <person name="Getino M."/>
            <person name="Pursley I."/>
            <person name="Horton D.L."/>
            <person name="Alikhan N.F."/>
            <person name="Baker D."/>
            <person name="Gharbi K."/>
            <person name="Hall N."/>
            <person name="Watson M."/>
            <person name="Adriaenssens E.M."/>
            <person name="Foster-Nyarko E."/>
            <person name="Jarju S."/>
            <person name="Secka A."/>
            <person name="Antonio M."/>
            <person name="Oren A."/>
            <person name="Chaudhuri R.R."/>
            <person name="La Ragione R."/>
            <person name="Hildebrand F."/>
            <person name="Pallen M.J."/>
        </authorList>
    </citation>
    <scope>NUCLEOTIDE SEQUENCE</scope>
    <source>
        <strain evidence="24">9366</strain>
    </source>
</reference>
<dbReference type="NCBIfam" id="NF005719">
    <property type="entry name" value="PRK07535.1"/>
    <property type="match status" value="1"/>
</dbReference>
<dbReference type="Pfam" id="PF00809">
    <property type="entry name" value="Pterin_bind"/>
    <property type="match status" value="1"/>
</dbReference>
<comment type="cofactor">
    <cofactor evidence="2 19">
        <name>Zn(2+)</name>
        <dbReference type="ChEBI" id="CHEBI:29105"/>
    </cofactor>
</comment>
<feature type="domain" description="B12-binding" evidence="22">
    <location>
        <begin position="656"/>
        <end position="778"/>
    </location>
</feature>
<dbReference type="InterPro" id="IPR036724">
    <property type="entry name" value="Cobalamin-bd_sf"/>
</dbReference>
<dbReference type="PIRSF" id="PIRSF037472">
    <property type="entry name" value="DHPS_mtfrase"/>
    <property type="match status" value="1"/>
</dbReference>
<comment type="caution">
    <text evidence="24">The sequence shown here is derived from an EMBL/GenBank/DDBJ whole genome shotgun (WGS) entry which is preliminary data.</text>
</comment>
<dbReference type="Gene3D" id="3.40.50.280">
    <property type="entry name" value="Cobalamin-binding domain"/>
    <property type="match status" value="1"/>
</dbReference>
<dbReference type="PROSITE" id="PS51337">
    <property type="entry name" value="B12_BINDING_NTER"/>
    <property type="match status" value="1"/>
</dbReference>
<dbReference type="Gene3D" id="3.20.20.330">
    <property type="entry name" value="Homocysteine-binding-like domain"/>
    <property type="match status" value="1"/>
</dbReference>
<reference evidence="24" key="1">
    <citation type="submission" date="2020-10" db="EMBL/GenBank/DDBJ databases">
        <authorList>
            <person name="Gilroy R."/>
        </authorList>
    </citation>
    <scope>NUCLEOTIDE SEQUENCE</scope>
    <source>
        <strain evidence="24">9366</strain>
    </source>
</reference>
<keyword evidence="11 19" id="KW-0808">Transferase</keyword>
<keyword evidence="8 19" id="KW-0489">Methyltransferase</keyword>
<feature type="domain" description="Hcy-binding" evidence="20">
    <location>
        <begin position="1"/>
        <end position="275"/>
    </location>
</feature>
<gene>
    <name evidence="24" type="ORF">IAB07_06245</name>
</gene>
<dbReference type="PANTHER" id="PTHR45833:SF1">
    <property type="entry name" value="METHIONINE SYNTHASE"/>
    <property type="match status" value="1"/>
</dbReference>
<evidence type="ECO:0000256" key="13">
    <source>
        <dbReference type="ARBA" id="ARBA00022723"/>
    </source>
</evidence>
<evidence type="ECO:0000259" key="20">
    <source>
        <dbReference type="PROSITE" id="PS50970"/>
    </source>
</evidence>
<dbReference type="Pfam" id="PF02607">
    <property type="entry name" value="B12-binding_2"/>
    <property type="match status" value="1"/>
</dbReference>
<evidence type="ECO:0000256" key="8">
    <source>
        <dbReference type="ARBA" id="ARBA00022603"/>
    </source>
</evidence>
<dbReference type="Proteomes" id="UP000824145">
    <property type="component" value="Unassembled WGS sequence"/>
</dbReference>
<dbReference type="EMBL" id="DVNJ01000032">
    <property type="protein sequence ID" value="HIU63348.1"/>
    <property type="molecule type" value="Genomic_DNA"/>
</dbReference>